<name>A0A221W565_9PSEU</name>
<dbReference type="PANTHER" id="PTHR30543">
    <property type="entry name" value="CHROMATE REDUCTASE"/>
    <property type="match status" value="1"/>
</dbReference>
<keyword evidence="2" id="KW-1185">Reference proteome</keyword>
<dbReference type="GO" id="GO:0005829">
    <property type="term" value="C:cytosol"/>
    <property type="evidence" value="ECO:0007669"/>
    <property type="project" value="TreeGrafter"/>
</dbReference>
<accession>A0A221W565</accession>
<sequence>MPVLHVIVASTRPGRVGPAVARWCAAVAADHGGFDVRTVDLADIGLPFLDEPEHPATGRYHHQHTKDWSTLVDSADAFVFVMPEYNFGFPAVAKNAVDFLYTEWRHKPVGFVSYGMSSGGVRAVQMFKQVVTTVKMHPVTEAVAIPFVNGVIEDGEAADDPGRRAACVRMLDELERLSAALAPLRGERVAS</sequence>
<dbReference type="RefSeq" id="WP_093942254.1">
    <property type="nucleotide sequence ID" value="NZ_CP022521.1"/>
</dbReference>
<protein>
    <submittedName>
        <fullName evidence="1">NADPH azoreductase</fullName>
        <ecNumber evidence="1">1.7.1.6</ecNumber>
    </submittedName>
</protein>
<keyword evidence="1" id="KW-0560">Oxidoreductase</keyword>
<proteinExistence type="predicted"/>
<organism evidence="1 2">
    <name type="scientific">Actinoalloteichus hoggarensis</name>
    <dbReference type="NCBI Taxonomy" id="1470176"/>
    <lineage>
        <taxon>Bacteria</taxon>
        <taxon>Bacillati</taxon>
        <taxon>Actinomycetota</taxon>
        <taxon>Actinomycetes</taxon>
        <taxon>Pseudonocardiales</taxon>
        <taxon>Pseudonocardiaceae</taxon>
        <taxon>Actinoalloteichus</taxon>
    </lineage>
</organism>
<dbReference type="Proteomes" id="UP000204221">
    <property type="component" value="Chromosome"/>
</dbReference>
<dbReference type="PANTHER" id="PTHR30543:SF21">
    <property type="entry name" value="NAD(P)H-DEPENDENT FMN REDUCTASE LOT6"/>
    <property type="match status" value="1"/>
</dbReference>
<dbReference type="GO" id="GO:0050446">
    <property type="term" value="F:azobenzene reductase (NADP+) activity"/>
    <property type="evidence" value="ECO:0007669"/>
    <property type="project" value="UniProtKB-EC"/>
</dbReference>
<evidence type="ECO:0000313" key="1">
    <source>
        <dbReference type="EMBL" id="ASO21008.1"/>
    </source>
</evidence>
<gene>
    <name evidence="1" type="primary">azr3</name>
    <name evidence="1" type="ORF">AHOG_16910</name>
</gene>
<evidence type="ECO:0000313" key="2">
    <source>
        <dbReference type="Proteomes" id="UP000204221"/>
    </source>
</evidence>
<reference evidence="1 2" key="1">
    <citation type="submission" date="2017-07" db="EMBL/GenBank/DDBJ databases">
        <title>Complete genome sequence of Actinoalloteichus hoggarensis DSM 45943, type strain of Actinoalloteichus hoggarensis.</title>
        <authorList>
            <person name="Ruckert C."/>
            <person name="Nouioui I."/>
            <person name="Willmese J."/>
            <person name="van Wezel G."/>
            <person name="Klenk H.-P."/>
            <person name="Kalinowski J."/>
            <person name="Zotchev S.B."/>
        </authorList>
    </citation>
    <scope>NUCLEOTIDE SEQUENCE [LARGE SCALE GENOMIC DNA]</scope>
    <source>
        <strain evidence="1 2">DSM 45943</strain>
    </source>
</reference>
<dbReference type="EC" id="1.7.1.6" evidence="1"/>
<dbReference type="InterPro" id="IPR005025">
    <property type="entry name" value="FMN_Rdtase-like_dom"/>
</dbReference>
<dbReference type="SUPFAM" id="SSF52218">
    <property type="entry name" value="Flavoproteins"/>
    <property type="match status" value="1"/>
</dbReference>
<dbReference type="KEGG" id="ahg:AHOG_16910"/>
<dbReference type="EMBL" id="CP022521">
    <property type="protein sequence ID" value="ASO21008.1"/>
    <property type="molecule type" value="Genomic_DNA"/>
</dbReference>
<dbReference type="InterPro" id="IPR050712">
    <property type="entry name" value="NAD(P)H-dep_reductase"/>
</dbReference>
<dbReference type="AlphaFoldDB" id="A0A221W565"/>
<dbReference type="Gene3D" id="3.40.50.360">
    <property type="match status" value="1"/>
</dbReference>
<dbReference type="InterPro" id="IPR029039">
    <property type="entry name" value="Flavoprotein-like_sf"/>
</dbReference>
<dbReference type="OrthoDB" id="9812295at2"/>
<dbReference type="Pfam" id="PF03358">
    <property type="entry name" value="FMN_red"/>
    <property type="match status" value="1"/>
</dbReference>
<dbReference type="GO" id="GO:0010181">
    <property type="term" value="F:FMN binding"/>
    <property type="evidence" value="ECO:0007669"/>
    <property type="project" value="TreeGrafter"/>
</dbReference>